<keyword evidence="3" id="KW-0336">GPI-anchor</keyword>
<reference evidence="10 11" key="1">
    <citation type="submission" date="2021-04" db="EMBL/GenBank/DDBJ databases">
        <authorList>
            <person name="De Guttry C."/>
            <person name="Zahm M."/>
            <person name="Klopp C."/>
            <person name="Cabau C."/>
            <person name="Louis A."/>
            <person name="Berthelot C."/>
            <person name="Parey E."/>
            <person name="Roest Crollius H."/>
            <person name="Montfort J."/>
            <person name="Robinson-Rechavi M."/>
            <person name="Bucao C."/>
            <person name="Bouchez O."/>
            <person name="Gislard M."/>
            <person name="Lluch J."/>
            <person name="Milhes M."/>
            <person name="Lampietro C."/>
            <person name="Lopez Roques C."/>
            <person name="Donnadieu C."/>
            <person name="Braasch I."/>
            <person name="Desvignes T."/>
            <person name="Postlethwait J."/>
            <person name="Bobe J."/>
            <person name="Wedekind C."/>
            <person name="Guiguen Y."/>
        </authorList>
    </citation>
    <scope>NUCLEOTIDE SEQUENCE [LARGE SCALE GENOMIC DNA]</scope>
    <source>
        <strain evidence="10">Cs_M1</strain>
        <tissue evidence="10">Blood</tissue>
    </source>
</reference>
<keyword evidence="7" id="KW-0449">Lipoprotein</keyword>
<dbReference type="FunFam" id="2.60.120.200:FF:000019">
    <property type="entry name" value="MAM domain containing glycosylphosphatidylinositol anchor 2"/>
    <property type="match status" value="1"/>
</dbReference>
<dbReference type="AlphaFoldDB" id="A0AAN8QNA0"/>
<dbReference type="PANTHER" id="PTHR23282">
    <property type="entry name" value="APICAL ENDOSOMAL GLYCOPROTEIN PRECURSOR"/>
    <property type="match status" value="1"/>
</dbReference>
<dbReference type="EMBL" id="JAGTTL010000023">
    <property type="protein sequence ID" value="KAK6304128.1"/>
    <property type="molecule type" value="Genomic_DNA"/>
</dbReference>
<keyword evidence="2" id="KW-1003">Cell membrane</keyword>
<dbReference type="Gene3D" id="2.60.120.200">
    <property type="match status" value="1"/>
</dbReference>
<dbReference type="GO" id="GO:0005886">
    <property type="term" value="C:plasma membrane"/>
    <property type="evidence" value="ECO:0007669"/>
    <property type="project" value="UniProtKB-SubCell"/>
</dbReference>
<dbReference type="InterPro" id="IPR051560">
    <property type="entry name" value="MAM_domain-containing"/>
</dbReference>
<dbReference type="Proteomes" id="UP001356427">
    <property type="component" value="Unassembled WGS sequence"/>
</dbReference>
<comment type="caution">
    <text evidence="10">The sequence shown here is derived from an EMBL/GenBank/DDBJ whole genome shotgun (WGS) entry which is preliminary data.</text>
</comment>
<protein>
    <recommendedName>
        <fullName evidence="9">MAM domain-containing protein</fullName>
    </recommendedName>
</protein>
<dbReference type="SMART" id="SM00137">
    <property type="entry name" value="MAM"/>
    <property type="match status" value="1"/>
</dbReference>
<name>A0AAN8QNA0_9TELE</name>
<evidence type="ECO:0000313" key="11">
    <source>
        <dbReference type="Proteomes" id="UP001356427"/>
    </source>
</evidence>
<evidence type="ECO:0000256" key="4">
    <source>
        <dbReference type="ARBA" id="ARBA00023136"/>
    </source>
</evidence>
<keyword evidence="8" id="KW-0393">Immunoglobulin domain</keyword>
<dbReference type="InterPro" id="IPR000998">
    <property type="entry name" value="MAM_dom"/>
</dbReference>
<keyword evidence="11" id="KW-1185">Reference proteome</keyword>
<evidence type="ECO:0000256" key="2">
    <source>
        <dbReference type="ARBA" id="ARBA00022475"/>
    </source>
</evidence>
<dbReference type="InterPro" id="IPR013320">
    <property type="entry name" value="ConA-like_dom_sf"/>
</dbReference>
<dbReference type="InterPro" id="IPR036397">
    <property type="entry name" value="RNaseH_sf"/>
</dbReference>
<evidence type="ECO:0000313" key="10">
    <source>
        <dbReference type="EMBL" id="KAK6304128.1"/>
    </source>
</evidence>
<dbReference type="GO" id="GO:0098552">
    <property type="term" value="C:side of membrane"/>
    <property type="evidence" value="ECO:0007669"/>
    <property type="project" value="UniProtKB-KW"/>
</dbReference>
<sequence length="344" mass="39255">MGRGWVFQHDNDPKHTTKEWLRKKHLKVLEWPSQSPDLNPIENLWRELKVRIAQRQPRNLKDLEKTGQSRWWEQEIPMEGAIAKGELITHNLTELIKPEAYLVRLTPITRFGEGDSTDRIIRYSAPANPHLREFQCSFEDEAVCMFTQDKTDDFDWTRHSAATRDTKYTPNTGPSSDRAGSKQGFYMYIETSRPRLEGEKARLLTPTFNVAPKSPYGTVNAAPTYCFGFYYHMYGKHIGALNAYLRQKGQSGSDSSLWTLVGNQGDRWKQAKVNIHPIASFQLLLEGIRGPGIEGDIAIDDVTIEEGECKDPPPNNLRSLAPPTTPHIWQLLVTLPLVFVGLQR</sequence>
<evidence type="ECO:0000259" key="9">
    <source>
        <dbReference type="PROSITE" id="PS50060"/>
    </source>
</evidence>
<dbReference type="Pfam" id="PF00629">
    <property type="entry name" value="MAM"/>
    <property type="match status" value="1"/>
</dbReference>
<comment type="subcellular location">
    <subcellularLocation>
        <location evidence="1">Cell membrane</location>
        <topology evidence="1">Lipid-anchor</topology>
        <topology evidence="1">GPI-anchor</topology>
    </subcellularLocation>
</comment>
<feature type="domain" description="MAM" evidence="9">
    <location>
        <begin position="134"/>
        <end position="311"/>
    </location>
</feature>
<dbReference type="PANTHER" id="PTHR23282:SF137">
    <property type="entry name" value="MAM DOMAIN-CONTAINING GLYCOSYLPHOSPHATIDYLINOSITOL ANCHOR PROTEIN 2"/>
    <property type="match status" value="1"/>
</dbReference>
<dbReference type="CDD" id="cd06263">
    <property type="entry name" value="MAM"/>
    <property type="match status" value="1"/>
</dbReference>
<proteinExistence type="predicted"/>
<evidence type="ECO:0000256" key="5">
    <source>
        <dbReference type="ARBA" id="ARBA00023157"/>
    </source>
</evidence>
<gene>
    <name evidence="10" type="ORF">J4Q44_G00247140</name>
</gene>
<dbReference type="Gene3D" id="3.30.420.10">
    <property type="entry name" value="Ribonuclease H-like superfamily/Ribonuclease H"/>
    <property type="match status" value="1"/>
</dbReference>
<dbReference type="SUPFAM" id="SSF49899">
    <property type="entry name" value="Concanavalin A-like lectins/glucanases"/>
    <property type="match status" value="1"/>
</dbReference>
<dbReference type="GO" id="GO:0003676">
    <property type="term" value="F:nucleic acid binding"/>
    <property type="evidence" value="ECO:0007669"/>
    <property type="project" value="InterPro"/>
</dbReference>
<keyword evidence="6" id="KW-0325">Glycoprotein</keyword>
<keyword evidence="5" id="KW-1015">Disulfide bond</keyword>
<dbReference type="Pfam" id="PF13358">
    <property type="entry name" value="DDE_3"/>
    <property type="match status" value="1"/>
</dbReference>
<evidence type="ECO:0000256" key="3">
    <source>
        <dbReference type="ARBA" id="ARBA00022622"/>
    </source>
</evidence>
<evidence type="ECO:0000256" key="8">
    <source>
        <dbReference type="ARBA" id="ARBA00023319"/>
    </source>
</evidence>
<accession>A0AAN8QNA0</accession>
<organism evidence="10 11">
    <name type="scientific">Coregonus suidteri</name>
    <dbReference type="NCBI Taxonomy" id="861788"/>
    <lineage>
        <taxon>Eukaryota</taxon>
        <taxon>Metazoa</taxon>
        <taxon>Chordata</taxon>
        <taxon>Craniata</taxon>
        <taxon>Vertebrata</taxon>
        <taxon>Euteleostomi</taxon>
        <taxon>Actinopterygii</taxon>
        <taxon>Neopterygii</taxon>
        <taxon>Teleostei</taxon>
        <taxon>Protacanthopterygii</taxon>
        <taxon>Salmoniformes</taxon>
        <taxon>Salmonidae</taxon>
        <taxon>Coregoninae</taxon>
        <taxon>Coregonus</taxon>
    </lineage>
</organism>
<keyword evidence="4" id="KW-0472">Membrane</keyword>
<dbReference type="InterPro" id="IPR038717">
    <property type="entry name" value="Tc1-like_DDE_dom"/>
</dbReference>
<dbReference type="PROSITE" id="PS50060">
    <property type="entry name" value="MAM_2"/>
    <property type="match status" value="1"/>
</dbReference>
<evidence type="ECO:0000256" key="7">
    <source>
        <dbReference type="ARBA" id="ARBA00023288"/>
    </source>
</evidence>
<evidence type="ECO:0000256" key="6">
    <source>
        <dbReference type="ARBA" id="ARBA00023180"/>
    </source>
</evidence>
<evidence type="ECO:0000256" key="1">
    <source>
        <dbReference type="ARBA" id="ARBA00004609"/>
    </source>
</evidence>